<dbReference type="CDD" id="cd01647">
    <property type="entry name" value="RT_LTR"/>
    <property type="match status" value="1"/>
</dbReference>
<dbReference type="EMBL" id="JAWDGP010000750">
    <property type="protein sequence ID" value="KAK3797513.1"/>
    <property type="molecule type" value="Genomic_DNA"/>
</dbReference>
<dbReference type="Proteomes" id="UP001283361">
    <property type="component" value="Unassembled WGS sequence"/>
</dbReference>
<dbReference type="SUPFAM" id="SSF56672">
    <property type="entry name" value="DNA/RNA polymerases"/>
    <property type="match status" value="1"/>
</dbReference>
<dbReference type="InterPro" id="IPR034122">
    <property type="entry name" value="Retropepsin-like_bacterial"/>
</dbReference>
<keyword evidence="3" id="KW-0540">Nuclease</keyword>
<dbReference type="AlphaFoldDB" id="A0AAE1B0L0"/>
<dbReference type="Gene3D" id="3.10.10.10">
    <property type="entry name" value="HIV Type 1 Reverse Transcriptase, subunit A, domain 1"/>
    <property type="match status" value="1"/>
</dbReference>
<dbReference type="CDD" id="cd05483">
    <property type="entry name" value="retropepsin_like_bacteria"/>
    <property type="match status" value="1"/>
</dbReference>
<dbReference type="InterPro" id="IPR043502">
    <property type="entry name" value="DNA/RNA_pol_sf"/>
</dbReference>
<keyword evidence="1" id="KW-0808">Transferase</keyword>
<dbReference type="InterPro" id="IPR021109">
    <property type="entry name" value="Peptidase_aspartic_dom_sf"/>
</dbReference>
<dbReference type="GO" id="GO:0004519">
    <property type="term" value="F:endonuclease activity"/>
    <property type="evidence" value="ECO:0007669"/>
    <property type="project" value="UniProtKB-KW"/>
</dbReference>
<dbReference type="Gene3D" id="3.30.70.270">
    <property type="match status" value="1"/>
</dbReference>
<feature type="region of interest" description="Disordered" evidence="6">
    <location>
        <begin position="187"/>
        <end position="214"/>
    </location>
</feature>
<dbReference type="PANTHER" id="PTHR37984">
    <property type="entry name" value="PROTEIN CBG26694"/>
    <property type="match status" value="1"/>
</dbReference>
<dbReference type="InterPro" id="IPR043128">
    <property type="entry name" value="Rev_trsase/Diguanyl_cyclase"/>
</dbReference>
<evidence type="ECO:0000256" key="3">
    <source>
        <dbReference type="ARBA" id="ARBA00022722"/>
    </source>
</evidence>
<evidence type="ECO:0000256" key="5">
    <source>
        <dbReference type="ARBA" id="ARBA00022801"/>
    </source>
</evidence>
<dbReference type="InterPro" id="IPR001969">
    <property type="entry name" value="Aspartic_peptidase_AS"/>
</dbReference>
<keyword evidence="9" id="KW-1185">Reference proteome</keyword>
<accession>A0AAE1B0L0</accession>
<dbReference type="InterPro" id="IPR001995">
    <property type="entry name" value="Peptidase_A2_cat"/>
</dbReference>
<dbReference type="GO" id="GO:0016779">
    <property type="term" value="F:nucleotidyltransferase activity"/>
    <property type="evidence" value="ECO:0007669"/>
    <property type="project" value="UniProtKB-KW"/>
</dbReference>
<comment type="caution">
    <text evidence="8">The sequence shown here is derived from an EMBL/GenBank/DDBJ whole genome shotgun (WGS) entry which is preliminary data.</text>
</comment>
<gene>
    <name evidence="8" type="ORF">RRG08_054544</name>
</gene>
<protein>
    <recommendedName>
        <fullName evidence="7">Peptidase A2 domain-containing protein</fullName>
    </recommendedName>
</protein>
<evidence type="ECO:0000256" key="6">
    <source>
        <dbReference type="SAM" id="MobiDB-lite"/>
    </source>
</evidence>
<evidence type="ECO:0000259" key="7">
    <source>
        <dbReference type="PROSITE" id="PS50175"/>
    </source>
</evidence>
<evidence type="ECO:0000256" key="2">
    <source>
        <dbReference type="ARBA" id="ARBA00022695"/>
    </source>
</evidence>
<dbReference type="PROSITE" id="PS50175">
    <property type="entry name" value="ASP_PROT_RETROV"/>
    <property type="match status" value="1"/>
</dbReference>
<name>A0AAE1B0L0_9GAST</name>
<evidence type="ECO:0000256" key="1">
    <source>
        <dbReference type="ARBA" id="ARBA00022679"/>
    </source>
</evidence>
<dbReference type="GO" id="GO:0004190">
    <property type="term" value="F:aspartic-type endopeptidase activity"/>
    <property type="evidence" value="ECO:0007669"/>
    <property type="project" value="InterPro"/>
</dbReference>
<dbReference type="Gene3D" id="2.40.70.10">
    <property type="entry name" value="Acid Proteases"/>
    <property type="match status" value="1"/>
</dbReference>
<sequence>MGDIGDQNCLPGGGEIDTRMHTILPRLPRLPLFSGETKDAACDLWKYEVECLRAEVSFYPTETAQNILSRFYSLQQGQTEDADAFAACLEDIILQTVQLGRVRRKDVDAMLCEAFEGGLRRETKSVTSYLFTPRKEFSKLLVEVKRKERELVDKGGTVASVQASEVDALKTLVLELRSEVLTLKNERSQQSSAYSTSVPQQHQTTHSFRDQAPRPQRSRTEAVCWRCCIYGHVRSGCRIPINVCGSRQTTGAVKSCLMGSKTTVDVIVNGRVVRALLDTGATVSVISRATADKLGLPIRPVRDFIHIECANRQARPYLGYLTIAARQSIARSQNTCPCRALLDSVLPEGVDVSPSLCLYNNGDIDIQEIVLSNCSTNTVQIKNGALVAQLTPVVVTDSICQMENMNDPAPSLDLSSTAFSSHDQEQLNNLVKEYADVMARSELDLGHYKGVEHTIELEDPNPFKQRHRCIPPHMFEEVRDHLRQLEACGVIRPSKSEYSSPVVCCRKKDGKPRLYVVCRLLDSRTYEDNYCLPLVDEILDCLRGAKYFSSLELRSGYHQISIREDHKPYTAFTVSFLGHLISADGARPEPDKIAKVKDWPLPQNPKELRSFLGFAAKFDATDHGWLAALAGFDFEIEYTPGVSNQDADALSRLPSVRIDIAPAQTMCSVDFAPFAVTMAIFADKTEEETSPFPHISLTELRQAQNVDKILGVWMTAMKKECPILKRTPNPAKHGIMKKNWQKFCFHRGLLHRKVEELRENQRAPLVGFQTSEPLELVCTDFLKDDSAQNGTQQALLTFVRNFGIPKRLHADQGANFEFKMIRALC</sequence>
<evidence type="ECO:0000256" key="4">
    <source>
        <dbReference type="ARBA" id="ARBA00022759"/>
    </source>
</evidence>
<proteinExistence type="predicted"/>
<dbReference type="PROSITE" id="PS00141">
    <property type="entry name" value="ASP_PROTEASE"/>
    <property type="match status" value="1"/>
</dbReference>
<dbReference type="PANTHER" id="PTHR37984:SF5">
    <property type="entry name" value="PROTEIN NYNRIN-LIKE"/>
    <property type="match status" value="1"/>
</dbReference>
<dbReference type="GO" id="GO:0006508">
    <property type="term" value="P:proteolysis"/>
    <property type="evidence" value="ECO:0007669"/>
    <property type="project" value="InterPro"/>
</dbReference>
<evidence type="ECO:0000313" key="9">
    <source>
        <dbReference type="Proteomes" id="UP001283361"/>
    </source>
</evidence>
<reference evidence="8" key="1">
    <citation type="journal article" date="2023" name="G3 (Bethesda)">
        <title>A reference genome for the long-term kleptoplast-retaining sea slug Elysia crispata morphotype clarki.</title>
        <authorList>
            <person name="Eastman K.E."/>
            <person name="Pendleton A.L."/>
            <person name="Shaikh M.A."/>
            <person name="Suttiyut T."/>
            <person name="Ogas R."/>
            <person name="Tomko P."/>
            <person name="Gavelis G."/>
            <person name="Widhalm J.R."/>
            <person name="Wisecaver J.H."/>
        </authorList>
    </citation>
    <scope>NUCLEOTIDE SEQUENCE</scope>
    <source>
        <strain evidence="8">ECLA1</strain>
    </source>
</reference>
<keyword evidence="5" id="KW-0378">Hydrolase</keyword>
<organism evidence="8 9">
    <name type="scientific">Elysia crispata</name>
    <name type="common">lettuce slug</name>
    <dbReference type="NCBI Taxonomy" id="231223"/>
    <lineage>
        <taxon>Eukaryota</taxon>
        <taxon>Metazoa</taxon>
        <taxon>Spiralia</taxon>
        <taxon>Lophotrochozoa</taxon>
        <taxon>Mollusca</taxon>
        <taxon>Gastropoda</taxon>
        <taxon>Heterobranchia</taxon>
        <taxon>Euthyneura</taxon>
        <taxon>Panpulmonata</taxon>
        <taxon>Sacoglossa</taxon>
        <taxon>Placobranchoidea</taxon>
        <taxon>Plakobranchidae</taxon>
        <taxon>Elysia</taxon>
    </lineage>
</organism>
<dbReference type="SUPFAM" id="SSF50630">
    <property type="entry name" value="Acid proteases"/>
    <property type="match status" value="1"/>
</dbReference>
<dbReference type="InterPro" id="IPR050951">
    <property type="entry name" value="Retrovirus_Pol_polyprotein"/>
</dbReference>
<evidence type="ECO:0000313" key="8">
    <source>
        <dbReference type="EMBL" id="KAK3797513.1"/>
    </source>
</evidence>
<feature type="compositionally biased region" description="Polar residues" evidence="6">
    <location>
        <begin position="188"/>
        <end position="206"/>
    </location>
</feature>
<keyword evidence="2" id="KW-0548">Nucleotidyltransferase</keyword>
<feature type="domain" description="Peptidase A2" evidence="7">
    <location>
        <begin position="273"/>
        <end position="288"/>
    </location>
</feature>
<dbReference type="Pfam" id="PF13975">
    <property type="entry name" value="gag-asp_proteas"/>
    <property type="match status" value="1"/>
</dbReference>
<keyword evidence="4" id="KW-0255">Endonuclease</keyword>